<sequence length="233" mass="27197">MQDEMNIKKRAKVLEFALSVESSITKLVLLFLNVSKEDLKALGNKNSSLSFKNKIDLLFDIGVLSKDENQKLLLLMEFRNQFLHNITCNSFCKAIELLGSDRAKKLLTFSCSDFENNLENQYSHCFSQLHLDCLQLIHTKYEIKYQKVKQKRETITDIIDYSKYIIEKDTELILSLSKKFSEMSNNDSEDLKKFKNQLSKFIELTQTELTKSSELKLLREVAFDKKKINELLN</sequence>
<proteinExistence type="predicted"/>
<accession>A0AA49J8V4</accession>
<gene>
    <name evidence="1" type="ORF">QYS49_07835</name>
</gene>
<reference evidence="1 2" key="1">
    <citation type="submission" date="2023-08" db="EMBL/GenBank/DDBJ databases">
        <title>Comparative genomics and taxonomic characterization of three novel marine species of genus Marivirga.</title>
        <authorList>
            <person name="Muhammad N."/>
            <person name="Kim S.-G."/>
        </authorList>
    </citation>
    <scope>NUCLEOTIDE SEQUENCE [LARGE SCALE GENOMIC DNA]</scope>
    <source>
        <strain evidence="1 2">BDSF4-3</strain>
    </source>
</reference>
<dbReference type="SUPFAM" id="SSF158668">
    <property type="entry name" value="MtlR-like"/>
    <property type="match status" value="1"/>
</dbReference>
<dbReference type="InterPro" id="IPR038026">
    <property type="entry name" value="MtlR-like_sf"/>
</dbReference>
<dbReference type="KEGG" id="msaa:QYS49_07835"/>
<organism evidence="1 2">
    <name type="scientific">Marivirga salinarum</name>
    <dbReference type="NCBI Taxonomy" id="3059078"/>
    <lineage>
        <taxon>Bacteria</taxon>
        <taxon>Pseudomonadati</taxon>
        <taxon>Bacteroidota</taxon>
        <taxon>Cytophagia</taxon>
        <taxon>Cytophagales</taxon>
        <taxon>Marivirgaceae</taxon>
        <taxon>Marivirga</taxon>
    </lineage>
</organism>
<dbReference type="Proteomes" id="UP001230496">
    <property type="component" value="Chromosome"/>
</dbReference>
<protein>
    <submittedName>
        <fullName evidence="1">Uncharacterized protein</fullName>
    </submittedName>
</protein>
<dbReference type="Gene3D" id="1.20.120.330">
    <property type="entry name" value="Nucleotidyltransferases domain 2"/>
    <property type="match status" value="1"/>
</dbReference>
<name>A0AA49J8V4_9BACT</name>
<dbReference type="RefSeq" id="WP_308349873.1">
    <property type="nucleotide sequence ID" value="NZ_CP129971.1"/>
</dbReference>
<evidence type="ECO:0000313" key="2">
    <source>
        <dbReference type="Proteomes" id="UP001230496"/>
    </source>
</evidence>
<keyword evidence="2" id="KW-1185">Reference proteome</keyword>
<evidence type="ECO:0000313" key="1">
    <source>
        <dbReference type="EMBL" id="WKK77111.2"/>
    </source>
</evidence>
<dbReference type="AlphaFoldDB" id="A0AA49J8V4"/>
<dbReference type="EMBL" id="CP129971">
    <property type="protein sequence ID" value="WKK77111.2"/>
    <property type="molecule type" value="Genomic_DNA"/>
</dbReference>